<dbReference type="RefSeq" id="WP_304562700.1">
    <property type="nucleotide sequence ID" value="NZ_JAUQSZ010000015.1"/>
</dbReference>
<keyword evidence="2" id="KW-1185">Reference proteome</keyword>
<dbReference type="SUPFAM" id="SSF53474">
    <property type="entry name" value="alpha/beta-Hydrolases"/>
    <property type="match status" value="1"/>
</dbReference>
<gene>
    <name evidence="1" type="ORF">Q5H94_18370</name>
</gene>
<reference evidence="1" key="1">
    <citation type="submission" date="2023-07" db="EMBL/GenBank/DDBJ databases">
        <authorList>
            <person name="Kim M.K."/>
        </authorList>
    </citation>
    <scope>NUCLEOTIDE SEQUENCE</scope>
    <source>
        <strain evidence="1">CA1-15</strain>
    </source>
</reference>
<evidence type="ECO:0000313" key="2">
    <source>
        <dbReference type="Proteomes" id="UP001176468"/>
    </source>
</evidence>
<name>A0ABT9A3B8_9SPHN</name>
<sequence length="223" mass="23823">MIDHYDLPGGGREAMLRFGPETGPVVVVALPLFEEANRVRAFAVSICRALAACGVTSVLPDLPGQGESLVPLAECGLEQFSEGIEFAARALGHDRSLYAVGIRSGTLLDRLTILNGRWHFAPQDGADLVRDLTRVKQFATAADDTIAGNAISTALLDDLIDCVAWTEADGGPVRTVRLNTDAKPADHRVPGMPLWRRAEPGNDPELAKILADDIADWIAACEG</sequence>
<dbReference type="EMBL" id="JAUQSZ010000015">
    <property type="protein sequence ID" value="MDO7844300.1"/>
    <property type="molecule type" value="Genomic_DNA"/>
</dbReference>
<accession>A0ABT9A3B8</accession>
<evidence type="ECO:0000313" key="1">
    <source>
        <dbReference type="EMBL" id="MDO7844300.1"/>
    </source>
</evidence>
<dbReference type="InterPro" id="IPR029058">
    <property type="entry name" value="AB_hydrolase_fold"/>
</dbReference>
<evidence type="ECO:0008006" key="3">
    <source>
        <dbReference type="Google" id="ProtNLM"/>
    </source>
</evidence>
<organism evidence="1 2">
    <name type="scientific">Sphingomonas immobilis</name>
    <dbReference type="NCBI Taxonomy" id="3063997"/>
    <lineage>
        <taxon>Bacteria</taxon>
        <taxon>Pseudomonadati</taxon>
        <taxon>Pseudomonadota</taxon>
        <taxon>Alphaproteobacteria</taxon>
        <taxon>Sphingomonadales</taxon>
        <taxon>Sphingomonadaceae</taxon>
        <taxon>Sphingomonas</taxon>
    </lineage>
</organism>
<protein>
    <recommendedName>
        <fullName evidence="3">Alpha/beta hydrolase</fullName>
    </recommendedName>
</protein>
<dbReference type="Proteomes" id="UP001176468">
    <property type="component" value="Unassembled WGS sequence"/>
</dbReference>
<comment type="caution">
    <text evidence="1">The sequence shown here is derived from an EMBL/GenBank/DDBJ whole genome shotgun (WGS) entry which is preliminary data.</text>
</comment>
<proteinExistence type="predicted"/>
<dbReference type="Gene3D" id="3.40.50.1820">
    <property type="entry name" value="alpha/beta hydrolase"/>
    <property type="match status" value="1"/>
</dbReference>